<feature type="region of interest" description="Disordered" evidence="5">
    <location>
        <begin position="1518"/>
        <end position="1863"/>
    </location>
</feature>
<dbReference type="InterPro" id="IPR045112">
    <property type="entry name" value="PPAN-like"/>
</dbReference>
<sequence>MIYEKLESLFVINPLSAIEETKRFITSITGFKTFQDFLAYHIENTHFSYCPKAFSNDYKFEMSIFCLDCARNNDDLCFICLPCFLNGNHEGHNYFIFPGFIGKCECGDKSHMKSSGFCSKHQVCDDDKLEYYLDEKLRTNLTELIFKAAFSALRTFKDNDFKKIAQIIQFLSIFFDLGDGFRRLFTKTLTEQLDFTELIMNIPNYSSQFNTFLSIIFSYLLHDQLFMRHFSKNVYSLISDKILKDTPNCMIKLYDDINYNEWFPYFYQCFSKPICQYNIEHNNWDWVTFCIDLITYFKELFIFVKNKKYKTFPLVFSIIKNLHFVTSIQPNEKTQEFFDKVVTNVFNSGTKENTDNETNDTIIVVSFKRFAFTCNLRSFYDFLSFFYYIFDCFKSKPNLKLDKLIDELDSKIDINPIFMINKNYVGKENGKKNDNDKLISRLIKQNDQSKATMSFFDKFKSTMKNIFHSYPSKFYKSFFNGASFYLSYPLYDSFCMIFKLDDLCRVKLARFLSMSKYQPLRIKLGIITMKRLLSTIYFDLSLADMFSSNLANVYQKVYESRKEAKFNLMPVSILQLLIGLQCNERIDDEFILKEFFSFELARELGLFDRVNRERIQKLFFAFFYVSLLIVIDRTLFHDNDNYNVTEEQIIFALKKGIHSIDQLNEMCDRNDKPGEYFITFNEILMKVATKSTNNPKDELENNNEEDDSNITLSQLKNNGNLNKHDNEEEDNEDEDDIDTNNNENNENNEVEENNNESHNNNNRREGQNSYIKPVNFYLKEEIECKLISSVIPINQQMSYMNIELSKNHDKLLKIQNFEPEETFFFKPTNNNDNNNNNNNNDNNNNDNDNNNNNNDNNNISVVIDSNELNICLKELLLTPTILAAVYDSFRTVEKYELQETNLNDHLAMNILILASKFIKEKSSETDVKALNEEGSISYLSLAELISKISQTLFNYRVEGKGDDEKAFIDNTMNPSTFASFLKTKFEPSNLPPKSIIDILIEKGQIGQEVLHQISLNVPIEELNEKTEKEKENSINVIHECFKAMQKQKAAKLKEDIMNQYSNIRNQYQFTESVSDSLLLSSSELFSPNKKVCSLCSESKKNEILSYPLYIYRTKLPFIFDKPPLVKKEVDCISVDDNEEDTEKDPDFVDMVKAELEINGDLQNESGLYNISKFKKTISEVYIQQQKERRDLKIGKEPMKRVTLGANFVVQFGSCPHPVHKSCVNDDEYICPIDRSMKNGFLPCLDEIPILKIFKDIQTFEANSTPLASNTIESINSFVDQFKSFFDCLNNEFLDVFVELIKSVSGLIETYEIRVRNLPNSLDSTKTKMLSRNLFLAVWCYYRIAKKPELKIDESRLTEFQKFIKLLIENDKVGCDNNNNEVKVIVSSLLNSFSHDISNVKLKEKMICLFLKRVCLAEYFLLNYNLCEDQKELIDWDEILTTENLSKRYNVQFTSIDVSKNEEFEFKPFYFSKLPKEFLKLAQSPYCLPIQKIGEVSLYNLLDYNYLIKYYDDFDDVRDENETDTSNIKSYENNEENNSNENNEENNSNENNEGNNSNENKEVNNSNENNEGNNSNENKEVNNSNENKEVNNSNENNEVNNSNENNEENNSNENKEVNNSNENNEENNSNENKEVNNSNENKEVNNSNENNEGNNSNENKEVNNSNENNEENNSNENNEGNNSNENKEVNNSNENNEENNSNENKEVNNSNENKEVNNSNENKEVNNSNENNEENNSNENNEGNNSNENKEVNNSNENKEVNNSNENNEVNNSNENNEENNSNENKEVNNSNENNEVNNSNENNEENNSNENNEENNSNENNEENNSNENNEVNKSNENSNNQYEEEENNYDDDDASPEVKKNRRGIQTCNAEFLPYLMTFYGKRRYPSVLMFTGAIASQIFLVDQTSYAALDTFYVDKTGCPDVNHLRFQALFLNEERYEKLIDQILSGDFSYNLEPLEKLRNDDPSE</sequence>
<evidence type="ECO:0000313" key="7">
    <source>
        <dbReference type="EMBL" id="KAK8838897.1"/>
    </source>
</evidence>
<dbReference type="Gene3D" id="2.10.110.30">
    <property type="match status" value="1"/>
</dbReference>
<dbReference type="EMBL" id="JAPFFF010000054">
    <property type="protein sequence ID" value="KAK8838897.1"/>
    <property type="molecule type" value="Genomic_DNA"/>
</dbReference>
<feature type="domain" description="UBR-type" evidence="6">
    <location>
        <begin position="48"/>
        <end position="123"/>
    </location>
</feature>
<dbReference type="PROSITE" id="PS51157">
    <property type="entry name" value="ZF_UBR"/>
    <property type="match status" value="1"/>
</dbReference>
<dbReference type="CDD" id="cd19670">
    <property type="entry name" value="UBR-box_UBR1_2_3"/>
    <property type="match status" value="1"/>
</dbReference>
<dbReference type="Pfam" id="PF02207">
    <property type="entry name" value="zf-UBR"/>
    <property type="match status" value="1"/>
</dbReference>
<evidence type="ECO:0000259" key="6">
    <source>
        <dbReference type="PROSITE" id="PS51157"/>
    </source>
</evidence>
<accession>A0ABR2GY82</accession>
<keyword evidence="2" id="KW-0863">Zinc-finger</keyword>
<feature type="compositionally biased region" description="Low complexity" evidence="5">
    <location>
        <begin position="1535"/>
        <end position="1842"/>
    </location>
</feature>
<comment type="caution">
    <text evidence="7">The sequence shown here is derived from an EMBL/GenBank/DDBJ whole genome shotgun (WGS) entry which is preliminary data.</text>
</comment>
<feature type="zinc finger region" description="UBR-type" evidence="4">
    <location>
        <begin position="48"/>
        <end position="123"/>
    </location>
</feature>
<name>A0ABR2GY82_9EUKA</name>
<feature type="region of interest" description="Disordered" evidence="5">
    <location>
        <begin position="692"/>
        <end position="767"/>
    </location>
</feature>
<feature type="compositionally biased region" description="Acidic residues" evidence="5">
    <location>
        <begin position="727"/>
        <end position="738"/>
    </location>
</feature>
<evidence type="ECO:0000256" key="2">
    <source>
        <dbReference type="ARBA" id="ARBA00022771"/>
    </source>
</evidence>
<dbReference type="Proteomes" id="UP001470230">
    <property type="component" value="Unassembled WGS sequence"/>
</dbReference>
<dbReference type="InterPro" id="IPR003126">
    <property type="entry name" value="Znf_UBR"/>
</dbReference>
<organism evidence="7 8">
    <name type="scientific">Tritrichomonas musculus</name>
    <dbReference type="NCBI Taxonomy" id="1915356"/>
    <lineage>
        <taxon>Eukaryota</taxon>
        <taxon>Metamonada</taxon>
        <taxon>Parabasalia</taxon>
        <taxon>Tritrichomonadida</taxon>
        <taxon>Tritrichomonadidae</taxon>
        <taxon>Tritrichomonas</taxon>
    </lineage>
</organism>
<keyword evidence="8" id="KW-1185">Reference proteome</keyword>
<dbReference type="PANTHER" id="PTHR12661:SF5">
    <property type="entry name" value="SUPPRESSOR OF SWI4 1 HOMOLOG"/>
    <property type="match status" value="1"/>
</dbReference>
<feature type="compositionally biased region" description="Polar residues" evidence="5">
    <location>
        <begin position="710"/>
        <end position="721"/>
    </location>
</feature>
<feature type="compositionally biased region" description="Acidic residues" evidence="5">
    <location>
        <begin position="1843"/>
        <end position="1856"/>
    </location>
</feature>
<dbReference type="PANTHER" id="PTHR12661">
    <property type="entry name" value="PETER PAN-RELATED"/>
    <property type="match status" value="1"/>
</dbReference>
<protein>
    <recommendedName>
        <fullName evidence="6">UBR-type domain-containing protein</fullName>
    </recommendedName>
</protein>
<dbReference type="SMART" id="SM00396">
    <property type="entry name" value="ZnF_UBR1"/>
    <property type="match status" value="1"/>
</dbReference>
<evidence type="ECO:0000313" key="8">
    <source>
        <dbReference type="Proteomes" id="UP001470230"/>
    </source>
</evidence>
<evidence type="ECO:0000256" key="5">
    <source>
        <dbReference type="SAM" id="MobiDB-lite"/>
    </source>
</evidence>
<reference evidence="7 8" key="1">
    <citation type="submission" date="2024-04" db="EMBL/GenBank/DDBJ databases">
        <title>Tritrichomonas musculus Genome.</title>
        <authorList>
            <person name="Alves-Ferreira E."/>
            <person name="Grigg M."/>
            <person name="Lorenzi H."/>
            <person name="Galac M."/>
        </authorList>
    </citation>
    <scope>NUCLEOTIDE SEQUENCE [LARGE SCALE GENOMIC DNA]</scope>
    <source>
        <strain evidence="7 8">EAF2021</strain>
    </source>
</reference>
<gene>
    <name evidence="7" type="ORF">M9Y10_032940</name>
</gene>
<proteinExistence type="predicted"/>
<evidence type="ECO:0000256" key="1">
    <source>
        <dbReference type="ARBA" id="ARBA00022723"/>
    </source>
</evidence>
<keyword evidence="1" id="KW-0479">Metal-binding</keyword>
<feature type="region of interest" description="Disordered" evidence="5">
    <location>
        <begin position="823"/>
        <end position="858"/>
    </location>
</feature>
<evidence type="ECO:0000256" key="4">
    <source>
        <dbReference type="PROSITE-ProRule" id="PRU00508"/>
    </source>
</evidence>
<keyword evidence="3" id="KW-0862">Zinc</keyword>
<evidence type="ECO:0000256" key="3">
    <source>
        <dbReference type="ARBA" id="ARBA00022833"/>
    </source>
</evidence>